<feature type="compositionally biased region" description="Basic and acidic residues" evidence="1">
    <location>
        <begin position="280"/>
        <end position="291"/>
    </location>
</feature>
<dbReference type="Proteomes" id="UP000298663">
    <property type="component" value="Unassembled WGS sequence"/>
</dbReference>
<evidence type="ECO:0000256" key="1">
    <source>
        <dbReference type="SAM" id="MobiDB-lite"/>
    </source>
</evidence>
<accession>A0A4U5MTG5</accession>
<dbReference type="Gene3D" id="2.40.50.690">
    <property type="match status" value="1"/>
</dbReference>
<evidence type="ECO:0000313" key="4">
    <source>
        <dbReference type="Proteomes" id="UP000298663"/>
    </source>
</evidence>
<dbReference type="OrthoDB" id="5838082at2759"/>
<dbReference type="GO" id="GO:0000175">
    <property type="term" value="F:3'-5'-RNA exonuclease activity"/>
    <property type="evidence" value="ECO:0007669"/>
    <property type="project" value="TreeGrafter"/>
</dbReference>
<dbReference type="GO" id="GO:0010587">
    <property type="term" value="P:miRNA catabolic process"/>
    <property type="evidence" value="ECO:0007669"/>
    <property type="project" value="TreeGrafter"/>
</dbReference>
<protein>
    <recommendedName>
        <fullName evidence="2">CSD1 domain-containing protein</fullName>
    </recommendedName>
</protein>
<proteinExistence type="predicted"/>
<dbReference type="InterPro" id="IPR012340">
    <property type="entry name" value="NA-bd_OB-fold"/>
</dbReference>
<name>A0A4U5MTG5_STECR</name>
<dbReference type="PANTHER" id="PTHR23355:SF9">
    <property type="entry name" value="DIS3-LIKE EXONUCLEASE 2"/>
    <property type="match status" value="1"/>
</dbReference>
<dbReference type="STRING" id="34508.A0A4U5MTG5"/>
<dbReference type="PANTHER" id="PTHR23355">
    <property type="entry name" value="RIBONUCLEASE"/>
    <property type="match status" value="1"/>
</dbReference>
<feature type="region of interest" description="Disordered" evidence="1">
    <location>
        <begin position="1"/>
        <end position="30"/>
    </location>
</feature>
<feature type="compositionally biased region" description="Low complexity" evidence="1">
    <location>
        <begin position="14"/>
        <end position="30"/>
    </location>
</feature>
<reference evidence="3 4" key="1">
    <citation type="journal article" date="2015" name="Genome Biol.">
        <title>Comparative genomics of Steinernema reveals deeply conserved gene regulatory networks.</title>
        <authorList>
            <person name="Dillman A.R."/>
            <person name="Macchietto M."/>
            <person name="Porter C.F."/>
            <person name="Rogers A."/>
            <person name="Williams B."/>
            <person name="Antoshechkin I."/>
            <person name="Lee M.M."/>
            <person name="Goodwin Z."/>
            <person name="Lu X."/>
            <person name="Lewis E.E."/>
            <person name="Goodrich-Blair H."/>
            <person name="Stock S.P."/>
            <person name="Adams B.J."/>
            <person name="Sternberg P.W."/>
            <person name="Mortazavi A."/>
        </authorList>
    </citation>
    <scope>NUCLEOTIDE SEQUENCE [LARGE SCALE GENOMIC DNA]</scope>
    <source>
        <strain evidence="3 4">ALL</strain>
    </source>
</reference>
<dbReference type="GO" id="GO:0006402">
    <property type="term" value="P:mRNA catabolic process"/>
    <property type="evidence" value="ECO:0007669"/>
    <property type="project" value="TreeGrafter"/>
</dbReference>
<dbReference type="InterPro" id="IPR050180">
    <property type="entry name" value="RNR_Ribonuclease"/>
</dbReference>
<dbReference type="InterPro" id="IPR033771">
    <property type="entry name" value="Rrp44_CSD1"/>
</dbReference>
<feature type="region of interest" description="Disordered" evidence="1">
    <location>
        <begin position="250"/>
        <end position="304"/>
    </location>
</feature>
<reference evidence="3 4" key="2">
    <citation type="journal article" date="2019" name="G3 (Bethesda)">
        <title>Hybrid Assembly of the Genome of the Entomopathogenic Nematode Steinernema carpocapsae Identifies the X-Chromosome.</title>
        <authorList>
            <person name="Serra L."/>
            <person name="Macchietto M."/>
            <person name="Macias-Munoz A."/>
            <person name="McGill C.J."/>
            <person name="Rodriguez I.M."/>
            <person name="Rodriguez B."/>
            <person name="Murad R."/>
            <person name="Mortazavi A."/>
        </authorList>
    </citation>
    <scope>NUCLEOTIDE SEQUENCE [LARGE SCALE GENOMIC DNA]</scope>
    <source>
        <strain evidence="3 4">ALL</strain>
    </source>
</reference>
<dbReference type="SUPFAM" id="SSF50249">
    <property type="entry name" value="Nucleic acid-binding proteins"/>
    <property type="match status" value="1"/>
</dbReference>
<evidence type="ECO:0000259" key="2">
    <source>
        <dbReference type="Pfam" id="PF17216"/>
    </source>
</evidence>
<comment type="caution">
    <text evidence="3">The sequence shown here is derived from an EMBL/GenBank/DDBJ whole genome shotgun (WGS) entry which is preliminary data.</text>
</comment>
<dbReference type="AlphaFoldDB" id="A0A4U5MTG5"/>
<keyword evidence="4" id="KW-1185">Reference proteome</keyword>
<sequence length="494" mass="57064">MNFVAGDDSDTDGDSTLSFYSSRSRSLSTTSCEYASFAEGSEGSEISERWRGSPKRSVAIEAKPRWRYECRSFWSDESESRSISQDTIEDEDVPKIALSKLLSTGEVLKHPISFRDLLALANHASRNVFKGHKFQRDDLINVTEHVGALSIQSVFTVAVKYQQYIVGLQRQRPEHILKTYERPALPPGFDCFHARSSLDRNENRFPFYDRCVDWYCVPLHVYQRIVKETLIQMFDKAQFLKERRKVEKQQKEKQERKLLPCAREQLNTSGGGAGSGAGEMPEHHDEGERTQSRRPRARNQVLNDEPPAKKVLFAEYWTDDVVKRGIQSGELFQGVIRINPRNYEESYIPNPLGDTFNDIAILGMHDRNRALNGDTVVYKIKDRSTWIVKQGQMKPQKTVEEQLKHSIRQSMAEEEMRREKCREEYLDQVKIQISREAPNVDKKIDHFGYCKKPVLKNTFTQKFVDDLPLSHREQLPDRRLQKTAMVVAISARAL</sequence>
<gene>
    <name evidence="3" type="ORF">L596_020194</name>
</gene>
<dbReference type="GO" id="GO:0000932">
    <property type="term" value="C:P-body"/>
    <property type="evidence" value="ECO:0007669"/>
    <property type="project" value="TreeGrafter"/>
</dbReference>
<evidence type="ECO:0000313" key="3">
    <source>
        <dbReference type="EMBL" id="TKR72792.1"/>
    </source>
</evidence>
<feature type="domain" description="CSD1" evidence="2">
    <location>
        <begin position="312"/>
        <end position="387"/>
    </location>
</feature>
<organism evidence="3 4">
    <name type="scientific">Steinernema carpocapsae</name>
    <name type="common">Entomopathogenic nematode</name>
    <dbReference type="NCBI Taxonomy" id="34508"/>
    <lineage>
        <taxon>Eukaryota</taxon>
        <taxon>Metazoa</taxon>
        <taxon>Ecdysozoa</taxon>
        <taxon>Nematoda</taxon>
        <taxon>Chromadorea</taxon>
        <taxon>Rhabditida</taxon>
        <taxon>Tylenchina</taxon>
        <taxon>Panagrolaimomorpha</taxon>
        <taxon>Strongyloidoidea</taxon>
        <taxon>Steinernematidae</taxon>
        <taxon>Steinernema</taxon>
    </lineage>
</organism>
<dbReference type="Pfam" id="PF17216">
    <property type="entry name" value="Rrp44_CSD1"/>
    <property type="match status" value="1"/>
</dbReference>
<dbReference type="EMBL" id="AZBU02000006">
    <property type="protein sequence ID" value="TKR72792.1"/>
    <property type="molecule type" value="Genomic_DNA"/>
</dbReference>